<organism evidence="13 14">
    <name type="scientific">Lithohypha guttulata</name>
    <dbReference type="NCBI Taxonomy" id="1690604"/>
    <lineage>
        <taxon>Eukaryota</taxon>
        <taxon>Fungi</taxon>
        <taxon>Dikarya</taxon>
        <taxon>Ascomycota</taxon>
        <taxon>Pezizomycotina</taxon>
        <taxon>Eurotiomycetes</taxon>
        <taxon>Chaetothyriomycetidae</taxon>
        <taxon>Chaetothyriales</taxon>
        <taxon>Trichomeriaceae</taxon>
        <taxon>Lithohypha</taxon>
    </lineage>
</organism>
<evidence type="ECO:0000256" key="6">
    <source>
        <dbReference type="ARBA" id="ARBA00023157"/>
    </source>
</evidence>
<comment type="catalytic activity">
    <reaction evidence="9">
        <text>2 glutathione + NADP(+) = glutathione disulfide + NADPH + H(+)</text>
        <dbReference type="Rhea" id="RHEA:11740"/>
        <dbReference type="ChEBI" id="CHEBI:15378"/>
        <dbReference type="ChEBI" id="CHEBI:57783"/>
        <dbReference type="ChEBI" id="CHEBI:57925"/>
        <dbReference type="ChEBI" id="CHEBI:58297"/>
        <dbReference type="ChEBI" id="CHEBI:58349"/>
        <dbReference type="EC" id="1.8.1.7"/>
    </reaction>
</comment>
<keyword evidence="7 8" id="KW-0676">Redox-active center</keyword>
<dbReference type="PRINTS" id="PR00368">
    <property type="entry name" value="FADPNR"/>
</dbReference>
<feature type="domain" description="FAD/NAD(P)-binding" evidence="12">
    <location>
        <begin position="8"/>
        <end position="340"/>
    </location>
</feature>
<dbReference type="Proteomes" id="UP001345013">
    <property type="component" value="Unassembled WGS sequence"/>
</dbReference>
<dbReference type="SUPFAM" id="SSF55424">
    <property type="entry name" value="FAD/NAD-linked reductases, dimerisation (C-terminal) domain"/>
    <property type="match status" value="1"/>
</dbReference>
<dbReference type="PROSITE" id="PS00076">
    <property type="entry name" value="PYRIDINE_REDOX_1"/>
    <property type="match status" value="1"/>
</dbReference>
<feature type="transmembrane region" description="Helical" evidence="10">
    <location>
        <begin position="501"/>
        <end position="525"/>
    </location>
</feature>
<dbReference type="PRINTS" id="PR00411">
    <property type="entry name" value="PNDRDTASEI"/>
</dbReference>
<proteinExistence type="inferred from homology"/>
<dbReference type="Gene3D" id="3.50.50.60">
    <property type="entry name" value="FAD/NAD(P)-binding domain"/>
    <property type="match status" value="1"/>
</dbReference>
<feature type="domain" description="Pyridine nucleotide-disulphide oxidoreductase dimerisation" evidence="11">
    <location>
        <begin position="363"/>
        <end position="464"/>
    </location>
</feature>
<comment type="similarity">
    <text evidence="2 8">Belongs to the class-I pyridine nucleotide-disulfide oxidoreductase family.</text>
</comment>
<dbReference type="EC" id="1.8.1.7" evidence="9"/>
<evidence type="ECO:0000256" key="4">
    <source>
        <dbReference type="ARBA" id="ARBA00022827"/>
    </source>
</evidence>
<evidence type="ECO:0000256" key="5">
    <source>
        <dbReference type="ARBA" id="ARBA00023002"/>
    </source>
</evidence>
<dbReference type="NCBIfam" id="NF004776">
    <property type="entry name" value="PRK06116.1"/>
    <property type="match status" value="1"/>
</dbReference>
<comment type="cofactor">
    <cofactor evidence="1 9">
        <name>FAD</name>
        <dbReference type="ChEBI" id="CHEBI:57692"/>
    </cofactor>
</comment>
<keyword evidence="10" id="KW-0472">Membrane</keyword>
<keyword evidence="9" id="KW-0521">NADP</keyword>
<evidence type="ECO:0000256" key="3">
    <source>
        <dbReference type="ARBA" id="ARBA00022630"/>
    </source>
</evidence>
<evidence type="ECO:0000259" key="12">
    <source>
        <dbReference type="Pfam" id="PF07992"/>
    </source>
</evidence>
<keyword evidence="9" id="KW-0963">Cytoplasm</keyword>
<dbReference type="InterPro" id="IPR036188">
    <property type="entry name" value="FAD/NAD-bd_sf"/>
</dbReference>
<reference evidence="13 14" key="1">
    <citation type="submission" date="2023-08" db="EMBL/GenBank/DDBJ databases">
        <title>Black Yeasts Isolated from many extreme environments.</title>
        <authorList>
            <person name="Coleine C."/>
            <person name="Stajich J.E."/>
            <person name="Selbmann L."/>
        </authorList>
    </citation>
    <scope>NUCLEOTIDE SEQUENCE [LARGE SCALE GENOMIC DNA]</scope>
    <source>
        <strain evidence="13 14">CCFEE 5885</strain>
    </source>
</reference>
<comment type="subcellular location">
    <subcellularLocation>
        <location evidence="9">Cytoplasm</location>
    </subcellularLocation>
</comment>
<dbReference type="Pfam" id="PF02852">
    <property type="entry name" value="Pyr_redox_dim"/>
    <property type="match status" value="1"/>
</dbReference>
<keyword evidence="4 8" id="KW-0274">FAD</keyword>
<name>A0ABR0KBX5_9EURO</name>
<gene>
    <name evidence="13" type="primary">GLR1_2</name>
    <name evidence="13" type="ORF">LTR24_004469</name>
</gene>
<dbReference type="InterPro" id="IPR012999">
    <property type="entry name" value="Pyr_OxRdtase_I_AS"/>
</dbReference>
<evidence type="ECO:0000256" key="9">
    <source>
        <dbReference type="RuleBase" id="RU365016"/>
    </source>
</evidence>
<accession>A0ABR0KBX5</accession>
<evidence type="ECO:0000259" key="11">
    <source>
        <dbReference type="Pfam" id="PF02852"/>
    </source>
</evidence>
<evidence type="ECO:0000256" key="7">
    <source>
        <dbReference type="ARBA" id="ARBA00023284"/>
    </source>
</evidence>
<keyword evidence="14" id="KW-1185">Reference proteome</keyword>
<dbReference type="InterPro" id="IPR016156">
    <property type="entry name" value="FAD/NAD-linked_Rdtase_dimer_sf"/>
</dbReference>
<dbReference type="GO" id="GO:0004362">
    <property type="term" value="F:glutathione-disulfide reductase (NADPH) activity"/>
    <property type="evidence" value="ECO:0007669"/>
    <property type="project" value="UniProtKB-EC"/>
</dbReference>
<sequence>MAPSPKQYDFIVIGGGSGGSGSARRASGWYGKKTAIIEAGASGGTCVNVGCVPKKMTWNFASINETIEAGRHYGYDFGKDVPFDFTTFVEKRHARINVLNGAYESNWAKEGIDLIHGTATFISPHEMEIKPKDGGEAYRITAPHICIATGSYPGKAPGIKGSEYGIDSDGYFLIKHLPKKMVFVGAGYISVELAGVMNAIGVETHLFIRHNTFLRKFDPMIQETLTNHYEEIGVHVHRNHPGIKEVVQLKAAKDATDPREKELKLIMNDGSEMITNELLWAIGRPAETRGLGIENTGVKTNGPEGHIVVDKYQNTSVEGIYALGDVTGQAELTPVAIAAGRKLGNRLFGPEEVRDDHLEYDRIPTVIFSHPPVGTTGLSEPDAEEKYGKENIKVYTTKFSAMFYDVFPKEEKAKMPTQFKMICQGPKEEVVGLHIIGDGCDEMMQGFGLAVKMGATKKDFDSCVADMSYQEDSTIVKIYQLPQGLAKDLAKQLHERQGSSFFYIVYALAMLALTIAAIVMAFVVANLWKEKEELPACSAMNIIMRTVAFDKDEILQALKAKIEEELATREGSVGGAAGSCMAVSMLMALPGPLLRHRSSMLLMRTLNIRLQHGHCPATRALEQARGLNSARKMLVTSRWWALLRRRELCSHVDDRVVAIIDTQYRLSTLPPALLRRNDSKIESR</sequence>
<dbReference type="NCBIfam" id="TIGR01421">
    <property type="entry name" value="gluta_reduc_1"/>
    <property type="match status" value="1"/>
</dbReference>
<dbReference type="SUPFAM" id="SSF51905">
    <property type="entry name" value="FAD/NAD(P)-binding domain"/>
    <property type="match status" value="1"/>
</dbReference>
<evidence type="ECO:0000256" key="10">
    <source>
        <dbReference type="SAM" id="Phobius"/>
    </source>
</evidence>
<protein>
    <recommendedName>
        <fullName evidence="9">Glutathione reductase</fullName>
        <ecNumber evidence="9">1.8.1.7</ecNumber>
    </recommendedName>
</protein>
<evidence type="ECO:0000313" key="14">
    <source>
        <dbReference type="Proteomes" id="UP001345013"/>
    </source>
</evidence>
<dbReference type="PANTHER" id="PTHR42737">
    <property type="entry name" value="GLUTATHIONE REDUCTASE"/>
    <property type="match status" value="1"/>
</dbReference>
<comment type="function">
    <text evidence="9">Catalyzes the reduction of glutathione disulfide (GSSG) to reduced glutathione (GSH). Constitutes the major mechanism to maintain a high GSH:GSSG ratio in the cytosol.</text>
</comment>
<evidence type="ECO:0000256" key="2">
    <source>
        <dbReference type="ARBA" id="ARBA00007532"/>
    </source>
</evidence>
<dbReference type="InterPro" id="IPR046952">
    <property type="entry name" value="GSHR/TRXR-like"/>
</dbReference>
<comment type="caution">
    <text evidence="13">The sequence shown here is derived from an EMBL/GenBank/DDBJ whole genome shotgun (WGS) entry which is preliminary data.</text>
</comment>
<keyword evidence="5 8" id="KW-0560">Oxidoreductase</keyword>
<dbReference type="PANTHER" id="PTHR42737:SF1">
    <property type="entry name" value="GLUTATHIONE REDUCTASE"/>
    <property type="match status" value="1"/>
</dbReference>
<evidence type="ECO:0000313" key="13">
    <source>
        <dbReference type="EMBL" id="KAK5093208.1"/>
    </source>
</evidence>
<keyword evidence="10" id="KW-0812">Transmembrane</keyword>
<keyword evidence="10" id="KW-1133">Transmembrane helix</keyword>
<evidence type="ECO:0000256" key="8">
    <source>
        <dbReference type="RuleBase" id="RU003691"/>
    </source>
</evidence>
<dbReference type="InterPro" id="IPR023753">
    <property type="entry name" value="FAD/NAD-binding_dom"/>
</dbReference>
<dbReference type="Pfam" id="PF07992">
    <property type="entry name" value="Pyr_redox_2"/>
    <property type="match status" value="1"/>
</dbReference>
<keyword evidence="6" id="KW-1015">Disulfide bond</keyword>
<dbReference type="EMBL" id="JAVRRG010000046">
    <property type="protein sequence ID" value="KAK5093208.1"/>
    <property type="molecule type" value="Genomic_DNA"/>
</dbReference>
<dbReference type="InterPro" id="IPR006322">
    <property type="entry name" value="Glutathione_Rdtase_euk/bac"/>
</dbReference>
<dbReference type="InterPro" id="IPR004099">
    <property type="entry name" value="Pyr_nucl-diS_OxRdtase_dimer"/>
</dbReference>
<evidence type="ECO:0000256" key="1">
    <source>
        <dbReference type="ARBA" id="ARBA00001974"/>
    </source>
</evidence>
<keyword evidence="3 8" id="KW-0285">Flavoprotein</keyword>